<evidence type="ECO:0000256" key="8">
    <source>
        <dbReference type="ARBA" id="ARBA00022989"/>
    </source>
</evidence>
<keyword evidence="7 10" id="KW-0283">Flagellar rotation</keyword>
<dbReference type="GO" id="GO:0009425">
    <property type="term" value="C:bacterial-type flagellum basal body"/>
    <property type="evidence" value="ECO:0007669"/>
    <property type="project" value="InterPro"/>
</dbReference>
<keyword evidence="11" id="KW-0282">Flagellum</keyword>
<evidence type="ECO:0000256" key="7">
    <source>
        <dbReference type="ARBA" id="ARBA00022779"/>
    </source>
</evidence>
<dbReference type="Pfam" id="PF03748">
    <property type="entry name" value="FliL"/>
    <property type="match status" value="1"/>
</dbReference>
<sequence length="167" mass="18129">MADEETQEGAAPAKRSKMPLILGFVLALLGGGGGFFAVYSGHLLPGESQKSASAGASMQDESAVRPMPDVVYVPMEPLVISLGDGMSGRHLRFRAELEVASAYRPDVEKLMPRVVDVLNSYLRALELKDLTDSAALLRLRAQMLRRLQVVTGGDRITDLLIMEFVLN</sequence>
<dbReference type="Proteomes" id="UP000244446">
    <property type="component" value="Unassembled WGS sequence"/>
</dbReference>
<dbReference type="GO" id="GO:0071978">
    <property type="term" value="P:bacterial-type flagellum-dependent swarming motility"/>
    <property type="evidence" value="ECO:0007669"/>
    <property type="project" value="TreeGrafter"/>
</dbReference>
<keyword evidence="9 10" id="KW-0472">Membrane</keyword>
<evidence type="ECO:0000313" key="11">
    <source>
        <dbReference type="EMBL" id="PVA09690.1"/>
    </source>
</evidence>
<dbReference type="AlphaFoldDB" id="A0A2T7G5K7"/>
<evidence type="ECO:0000256" key="1">
    <source>
        <dbReference type="ARBA" id="ARBA00002254"/>
    </source>
</evidence>
<dbReference type="InterPro" id="IPR005503">
    <property type="entry name" value="FliL"/>
</dbReference>
<accession>A0A2T7G5K7</accession>
<keyword evidence="4" id="KW-1003">Cell membrane</keyword>
<evidence type="ECO:0000256" key="2">
    <source>
        <dbReference type="ARBA" id="ARBA00004162"/>
    </source>
</evidence>
<keyword evidence="5 10" id="KW-0145">Chemotaxis</keyword>
<evidence type="ECO:0000313" key="12">
    <source>
        <dbReference type="Proteomes" id="UP000244446"/>
    </source>
</evidence>
<dbReference type="EMBL" id="QCYH01000007">
    <property type="protein sequence ID" value="PVA09690.1"/>
    <property type="molecule type" value="Genomic_DNA"/>
</dbReference>
<keyword evidence="10" id="KW-0997">Cell inner membrane</keyword>
<keyword evidence="12" id="KW-1185">Reference proteome</keyword>
<evidence type="ECO:0000256" key="3">
    <source>
        <dbReference type="ARBA" id="ARBA00008281"/>
    </source>
</evidence>
<evidence type="ECO:0000256" key="6">
    <source>
        <dbReference type="ARBA" id="ARBA00022692"/>
    </source>
</evidence>
<dbReference type="OrthoDB" id="7619358at2"/>
<keyword evidence="8 10" id="KW-1133">Transmembrane helix</keyword>
<comment type="caution">
    <text evidence="11">The sequence shown here is derived from an EMBL/GenBank/DDBJ whole genome shotgun (WGS) entry which is preliminary data.</text>
</comment>
<comment type="similarity">
    <text evidence="3 10">Belongs to the FliL family.</text>
</comment>
<feature type="transmembrane region" description="Helical" evidence="10">
    <location>
        <begin position="20"/>
        <end position="39"/>
    </location>
</feature>
<dbReference type="PANTHER" id="PTHR35091:SF2">
    <property type="entry name" value="FLAGELLAR PROTEIN FLIL"/>
    <property type="match status" value="1"/>
</dbReference>
<keyword evidence="6 10" id="KW-0812">Transmembrane</keyword>
<dbReference type="GO" id="GO:0006935">
    <property type="term" value="P:chemotaxis"/>
    <property type="evidence" value="ECO:0007669"/>
    <property type="project" value="UniProtKB-KW"/>
</dbReference>
<name>A0A2T7G5K7_9RHOB</name>
<evidence type="ECO:0000256" key="4">
    <source>
        <dbReference type="ARBA" id="ARBA00022475"/>
    </source>
</evidence>
<dbReference type="GO" id="GO:0005886">
    <property type="term" value="C:plasma membrane"/>
    <property type="evidence" value="ECO:0007669"/>
    <property type="project" value="UniProtKB-SubCell"/>
</dbReference>
<organism evidence="11 12">
    <name type="scientific">Pelagivirga sediminicola</name>
    <dbReference type="NCBI Taxonomy" id="2170575"/>
    <lineage>
        <taxon>Bacteria</taxon>
        <taxon>Pseudomonadati</taxon>
        <taxon>Pseudomonadota</taxon>
        <taxon>Alphaproteobacteria</taxon>
        <taxon>Rhodobacterales</taxon>
        <taxon>Paracoccaceae</taxon>
        <taxon>Pelagivirga</taxon>
    </lineage>
</organism>
<evidence type="ECO:0000256" key="5">
    <source>
        <dbReference type="ARBA" id="ARBA00022500"/>
    </source>
</evidence>
<evidence type="ECO:0000256" key="10">
    <source>
        <dbReference type="RuleBase" id="RU364125"/>
    </source>
</evidence>
<reference evidence="11 12" key="1">
    <citation type="submission" date="2018-04" db="EMBL/GenBank/DDBJ databases">
        <title>Pelagivirga bohaiensis gen. nov., sp. nov., a bacterium isolated from the Bohai Sea.</title>
        <authorList>
            <person name="Ji X."/>
        </authorList>
    </citation>
    <scope>NUCLEOTIDE SEQUENCE [LARGE SCALE GENOMIC DNA]</scope>
    <source>
        <strain evidence="11 12">BH-SD19</strain>
    </source>
</reference>
<proteinExistence type="inferred from homology"/>
<keyword evidence="11" id="KW-0969">Cilium</keyword>
<dbReference type="RefSeq" id="WP_108692708.1">
    <property type="nucleotide sequence ID" value="NZ_QCYH01000007.1"/>
</dbReference>
<protein>
    <recommendedName>
        <fullName evidence="10">Flagellar protein FliL</fullName>
    </recommendedName>
</protein>
<evidence type="ECO:0000256" key="9">
    <source>
        <dbReference type="ARBA" id="ARBA00023136"/>
    </source>
</evidence>
<gene>
    <name evidence="11" type="ORF">DC366_13350</name>
</gene>
<keyword evidence="11" id="KW-0966">Cell projection</keyword>
<comment type="function">
    <text evidence="1 10">Controls the rotational direction of flagella during chemotaxis.</text>
</comment>
<comment type="subcellular location">
    <subcellularLocation>
        <location evidence="10">Cell inner membrane</location>
    </subcellularLocation>
    <subcellularLocation>
        <location evidence="2">Cell membrane</location>
        <topology evidence="2">Single-pass membrane protein</topology>
    </subcellularLocation>
</comment>
<dbReference type="PANTHER" id="PTHR35091">
    <property type="entry name" value="FLAGELLAR PROTEIN FLIL"/>
    <property type="match status" value="1"/>
</dbReference>